<comment type="caution">
    <text evidence="10">The sequence shown here is derived from an EMBL/GenBank/DDBJ whole genome shotgun (WGS) entry which is preliminary data.</text>
</comment>
<feature type="domain" description="EF-hand" evidence="9">
    <location>
        <begin position="185"/>
        <end position="220"/>
    </location>
</feature>
<evidence type="ECO:0000256" key="7">
    <source>
        <dbReference type="SAM" id="Coils"/>
    </source>
</evidence>
<feature type="active site" evidence="5 6">
    <location>
        <position position="724"/>
    </location>
</feature>
<dbReference type="PANTHER" id="PTHR10183:SF379">
    <property type="entry name" value="CALPAIN-5"/>
    <property type="match status" value="1"/>
</dbReference>
<organism evidence="10 11">
    <name type="scientific">Paramecium primaurelia</name>
    <dbReference type="NCBI Taxonomy" id="5886"/>
    <lineage>
        <taxon>Eukaryota</taxon>
        <taxon>Sar</taxon>
        <taxon>Alveolata</taxon>
        <taxon>Ciliophora</taxon>
        <taxon>Intramacronucleata</taxon>
        <taxon>Oligohymenophorea</taxon>
        <taxon>Peniculida</taxon>
        <taxon>Parameciidae</taxon>
        <taxon>Paramecium</taxon>
    </lineage>
</organism>
<dbReference type="FunFam" id="3.90.70.10:FF:000560">
    <property type="entry name" value="Uncharacterized protein"/>
    <property type="match status" value="1"/>
</dbReference>
<protein>
    <submittedName>
        <fullName evidence="10">Uncharacterized protein</fullName>
    </submittedName>
</protein>
<feature type="active site" evidence="5 6">
    <location>
        <position position="553"/>
    </location>
</feature>
<gene>
    <name evidence="10" type="ORF">PPRIM_AZ9-3.1.T1380068</name>
</gene>
<dbReference type="GO" id="GO:0005509">
    <property type="term" value="F:calcium ion binding"/>
    <property type="evidence" value="ECO:0007669"/>
    <property type="project" value="InterPro"/>
</dbReference>
<dbReference type="InterPro" id="IPR022684">
    <property type="entry name" value="Calpain_cysteine_protease"/>
</dbReference>
<feature type="domain" description="EF-hand" evidence="9">
    <location>
        <begin position="364"/>
        <end position="399"/>
    </location>
</feature>
<dbReference type="PROSITE" id="PS50222">
    <property type="entry name" value="EF_HAND_2"/>
    <property type="match status" value="4"/>
</dbReference>
<dbReference type="InterPro" id="IPR002048">
    <property type="entry name" value="EF_hand_dom"/>
</dbReference>
<accession>A0A8S1PZH9</accession>
<dbReference type="InterPro" id="IPR001300">
    <property type="entry name" value="Peptidase_C2_calpain_cat"/>
</dbReference>
<feature type="domain" description="EF-hand" evidence="9">
    <location>
        <begin position="276"/>
        <end position="311"/>
    </location>
</feature>
<dbReference type="GO" id="GO:0006508">
    <property type="term" value="P:proteolysis"/>
    <property type="evidence" value="ECO:0007669"/>
    <property type="project" value="UniProtKB-KW"/>
</dbReference>
<dbReference type="InterPro" id="IPR022682">
    <property type="entry name" value="Calpain_domain_III"/>
</dbReference>
<dbReference type="AlphaFoldDB" id="A0A8S1PZH9"/>
<proteinExistence type="inferred from homology"/>
<comment type="similarity">
    <text evidence="1">Belongs to the peptidase C2 family.</text>
</comment>
<evidence type="ECO:0000256" key="4">
    <source>
        <dbReference type="ARBA" id="ARBA00022807"/>
    </source>
</evidence>
<dbReference type="Pfam" id="PF13833">
    <property type="entry name" value="EF-hand_8"/>
    <property type="match status" value="1"/>
</dbReference>
<dbReference type="PROSITE" id="PS00018">
    <property type="entry name" value="EF_HAND_1"/>
    <property type="match status" value="2"/>
</dbReference>
<dbReference type="CDD" id="cd00044">
    <property type="entry name" value="CysPc"/>
    <property type="match status" value="1"/>
</dbReference>
<name>A0A8S1PZH9_PARPR</name>
<keyword evidence="7" id="KW-0175">Coiled coil</keyword>
<keyword evidence="2 6" id="KW-0645">Protease</keyword>
<dbReference type="Pfam" id="PF13202">
    <property type="entry name" value="EF-hand_5"/>
    <property type="match status" value="1"/>
</dbReference>
<dbReference type="OMA" id="RSEREWW"/>
<evidence type="ECO:0000259" key="8">
    <source>
        <dbReference type="PROSITE" id="PS50203"/>
    </source>
</evidence>
<dbReference type="SMART" id="SM00230">
    <property type="entry name" value="CysPc"/>
    <property type="match status" value="1"/>
</dbReference>
<dbReference type="Proteomes" id="UP000688137">
    <property type="component" value="Unassembled WGS sequence"/>
</dbReference>
<dbReference type="EMBL" id="CAJJDM010000142">
    <property type="protein sequence ID" value="CAD8108807.1"/>
    <property type="molecule type" value="Genomic_DNA"/>
</dbReference>
<feature type="active site" evidence="5 6">
    <location>
        <position position="749"/>
    </location>
</feature>
<evidence type="ECO:0000313" key="11">
    <source>
        <dbReference type="Proteomes" id="UP000688137"/>
    </source>
</evidence>
<sequence>MKSIDEYKKIVITLKKKVKLLQQEQQDLKRLQQEKVYVYSDRYTAIKQLKKAAKKLGLTTEMFFRAADTKSMEIVTTKRLGEILKKVARLHENYVQELLNIFDVENSGSITKDEYYQTLEMYQINEEYGNNFNRNSYSKFIYFLKREQYDGIIGFIKMDPNKLGYITREMFVAFTQSLNNWQQYLTLREIYSAFQYMDISENDQISREEYLQAFEKLPALPQIQQIQEQKVNILRKVLLIKGVKLSSFVLELMLSIQKPELGITIEVFYNVAKQYLDRKETLAFFKLMDHQQKGSIDYDEIMSFYYMTMSYGDSFEIVFTILARKLQAMNKSIEKYLKQEQIYAETQLTLDQFNQIAQDLFNTPNYEISAKLFEAMDLDNSGIVSAQEIITYTNESLKNYSLLLRQKTQTQTTMLFEDFDSTQIEIANLDIEEQLLFELKKYKTTFSDKDRFENFQYIFTNEISCLVVCLQIVENLKLNKQKYWEDPEFGSNKLDPYGANSIFRIENLPVKGWPDPKDLCWQRISEICNDWVFMDENGANANDVIQSHYLGDCWLISALTIIACNDQYLIDQNDISKGLYPKLFHFLSKYGIIVIKFNKMFRDVYVVIDDRFCTYNNKLLFAECRSEREWWVQIIEKAYAKLHTCYESLTSGDISQALFDCTGIPCTRYVIDENDHTKDPQEKKQQLLNLFQVGKQTNALMGCSAHGTGQVLLNGEETGLYRGHAYSILHYFHLKDAQSRIHKLIVLRNPWGFGEWKLKWSDYSIEMSENFQLIQAYFNEEIQRCEQNGIEPPEQYNLGDDGIFIMNFKSFLNIFNNLFMSVNLDEKWSVMRIYDSFTKEHLGTPNKNERSQAQYPYNNPRYTIRINHPFPNKKIYIALSQKDGRLDRFAKYPYEGKLVKIIMCLFQLQQNETELTKFQKPVLDSKLLSGRRDIDMEVFSVQNATYVLIPSAHKPNITGDYVISVFFDFPPNGIIIESSTEKQFLLQPKIFSSLMQNPTLLKLFNQL</sequence>
<evidence type="ECO:0000256" key="2">
    <source>
        <dbReference type="ARBA" id="ARBA00022670"/>
    </source>
</evidence>
<keyword evidence="4 6" id="KW-0788">Thiol protease</keyword>
<dbReference type="InterPro" id="IPR018247">
    <property type="entry name" value="EF_Hand_1_Ca_BS"/>
</dbReference>
<evidence type="ECO:0000256" key="3">
    <source>
        <dbReference type="ARBA" id="ARBA00022801"/>
    </source>
</evidence>
<evidence type="ECO:0000313" key="10">
    <source>
        <dbReference type="EMBL" id="CAD8108807.1"/>
    </source>
</evidence>
<evidence type="ECO:0000256" key="6">
    <source>
        <dbReference type="PROSITE-ProRule" id="PRU00239"/>
    </source>
</evidence>
<evidence type="ECO:0000259" key="9">
    <source>
        <dbReference type="PROSITE" id="PS50222"/>
    </source>
</evidence>
<dbReference type="PROSITE" id="PS50203">
    <property type="entry name" value="CALPAIN_CAT"/>
    <property type="match status" value="1"/>
</dbReference>
<evidence type="ECO:0000256" key="1">
    <source>
        <dbReference type="ARBA" id="ARBA00007623"/>
    </source>
</evidence>
<feature type="domain" description="EF-hand" evidence="9">
    <location>
        <begin position="90"/>
        <end position="125"/>
    </location>
</feature>
<evidence type="ECO:0000256" key="5">
    <source>
        <dbReference type="PIRSR" id="PIRSR622684-1"/>
    </source>
</evidence>
<feature type="coiled-coil region" evidence="7">
    <location>
        <begin position="4"/>
        <end position="34"/>
    </location>
</feature>
<dbReference type="SMART" id="SM00054">
    <property type="entry name" value="EFh"/>
    <property type="match status" value="4"/>
</dbReference>
<dbReference type="PANTHER" id="PTHR10183">
    <property type="entry name" value="CALPAIN"/>
    <property type="match status" value="1"/>
</dbReference>
<feature type="domain" description="Calpain catalytic" evidence="8">
    <location>
        <begin position="483"/>
        <end position="818"/>
    </location>
</feature>
<dbReference type="Pfam" id="PF00648">
    <property type="entry name" value="Peptidase_C2"/>
    <property type="match status" value="1"/>
</dbReference>
<keyword evidence="11" id="KW-1185">Reference proteome</keyword>
<keyword evidence="3 6" id="KW-0378">Hydrolase</keyword>
<reference evidence="10" key="1">
    <citation type="submission" date="2021-01" db="EMBL/GenBank/DDBJ databases">
        <authorList>
            <consortium name="Genoscope - CEA"/>
            <person name="William W."/>
        </authorList>
    </citation>
    <scope>NUCLEOTIDE SEQUENCE</scope>
</reference>
<dbReference type="Pfam" id="PF01067">
    <property type="entry name" value="Calpain_III"/>
    <property type="match status" value="1"/>
</dbReference>
<dbReference type="GO" id="GO:0004198">
    <property type="term" value="F:calcium-dependent cysteine-type endopeptidase activity"/>
    <property type="evidence" value="ECO:0007669"/>
    <property type="project" value="InterPro"/>
</dbReference>